<name>A0ABU6WD61_9FABA</name>
<dbReference type="EMBL" id="JASCZI010181466">
    <property type="protein sequence ID" value="MED6183784.1"/>
    <property type="molecule type" value="Genomic_DNA"/>
</dbReference>
<accession>A0ABU6WD61</accession>
<sequence>MDIDAEEDYQRYIEELGRGPERSPFCSSQASIPASVEEASDHNPTVTILRVMNCPEFGRHRHLVRVLRVPRFWLAERILSFSGKGLLSTAAAEAASPHPQANGGWYSPRPVGVVLAKAWGKHEVGGNPWYGVSHLFRCQNERRKLNPNFELSSK</sequence>
<dbReference type="Proteomes" id="UP001341840">
    <property type="component" value="Unassembled WGS sequence"/>
</dbReference>
<proteinExistence type="predicted"/>
<evidence type="ECO:0000313" key="1">
    <source>
        <dbReference type="EMBL" id="MED6183784.1"/>
    </source>
</evidence>
<comment type="caution">
    <text evidence="1">The sequence shown here is derived from an EMBL/GenBank/DDBJ whole genome shotgun (WGS) entry which is preliminary data.</text>
</comment>
<organism evidence="1 2">
    <name type="scientific">Stylosanthes scabra</name>
    <dbReference type="NCBI Taxonomy" id="79078"/>
    <lineage>
        <taxon>Eukaryota</taxon>
        <taxon>Viridiplantae</taxon>
        <taxon>Streptophyta</taxon>
        <taxon>Embryophyta</taxon>
        <taxon>Tracheophyta</taxon>
        <taxon>Spermatophyta</taxon>
        <taxon>Magnoliopsida</taxon>
        <taxon>eudicotyledons</taxon>
        <taxon>Gunneridae</taxon>
        <taxon>Pentapetalae</taxon>
        <taxon>rosids</taxon>
        <taxon>fabids</taxon>
        <taxon>Fabales</taxon>
        <taxon>Fabaceae</taxon>
        <taxon>Papilionoideae</taxon>
        <taxon>50 kb inversion clade</taxon>
        <taxon>dalbergioids sensu lato</taxon>
        <taxon>Dalbergieae</taxon>
        <taxon>Pterocarpus clade</taxon>
        <taxon>Stylosanthes</taxon>
    </lineage>
</organism>
<reference evidence="1 2" key="1">
    <citation type="journal article" date="2023" name="Plants (Basel)">
        <title>Bridging the Gap: Combining Genomics and Transcriptomics Approaches to Understand Stylosanthes scabra, an Orphan Legume from the Brazilian Caatinga.</title>
        <authorList>
            <person name="Ferreira-Neto J.R.C."/>
            <person name="da Silva M.D."/>
            <person name="Binneck E."/>
            <person name="de Melo N.F."/>
            <person name="da Silva R.H."/>
            <person name="de Melo A.L.T.M."/>
            <person name="Pandolfi V."/>
            <person name="Bustamante F.O."/>
            <person name="Brasileiro-Vidal A.C."/>
            <person name="Benko-Iseppon A.M."/>
        </authorList>
    </citation>
    <scope>NUCLEOTIDE SEQUENCE [LARGE SCALE GENOMIC DNA]</scope>
    <source>
        <tissue evidence="1">Leaves</tissue>
    </source>
</reference>
<evidence type="ECO:0000313" key="2">
    <source>
        <dbReference type="Proteomes" id="UP001341840"/>
    </source>
</evidence>
<keyword evidence="2" id="KW-1185">Reference proteome</keyword>
<protein>
    <submittedName>
        <fullName evidence="1">Uncharacterized protein</fullName>
    </submittedName>
</protein>
<gene>
    <name evidence="1" type="ORF">PIB30_040911</name>
</gene>